<dbReference type="Proteomes" id="UP000008021">
    <property type="component" value="Chromosome 9"/>
</dbReference>
<protein>
    <submittedName>
        <fullName evidence="1">Uncharacterized protein</fullName>
    </submittedName>
</protein>
<reference evidence="1" key="1">
    <citation type="submission" date="2015-04" db="UniProtKB">
        <authorList>
            <consortium name="EnsemblPlants"/>
        </authorList>
    </citation>
    <scope>IDENTIFICATION</scope>
</reference>
<keyword evidence="2" id="KW-1185">Reference proteome</keyword>
<sequence>MAGAVFSKRRAVHALVCDKLVTTANLDCSCGSNSLCHCRNDRRVFVHHATKATAAMYEHQFQDDAPACCNRGHAR</sequence>
<name>A0A0E0ESC5_9ORYZ</name>
<organism evidence="1">
    <name type="scientific">Oryza meridionalis</name>
    <dbReference type="NCBI Taxonomy" id="40149"/>
    <lineage>
        <taxon>Eukaryota</taxon>
        <taxon>Viridiplantae</taxon>
        <taxon>Streptophyta</taxon>
        <taxon>Embryophyta</taxon>
        <taxon>Tracheophyta</taxon>
        <taxon>Spermatophyta</taxon>
        <taxon>Magnoliopsida</taxon>
        <taxon>Liliopsida</taxon>
        <taxon>Poales</taxon>
        <taxon>Poaceae</taxon>
        <taxon>BOP clade</taxon>
        <taxon>Oryzoideae</taxon>
        <taxon>Oryzeae</taxon>
        <taxon>Oryzinae</taxon>
        <taxon>Oryza</taxon>
    </lineage>
</organism>
<dbReference type="EnsemblPlants" id="OMERI09G08430.1">
    <property type="protein sequence ID" value="OMERI09G08430.1"/>
    <property type="gene ID" value="OMERI09G08430"/>
</dbReference>
<reference evidence="1" key="2">
    <citation type="submission" date="2018-05" db="EMBL/GenBank/DDBJ databases">
        <title>OmerRS3 (Oryza meridionalis Reference Sequence Version 3).</title>
        <authorList>
            <person name="Zhang J."/>
            <person name="Kudrna D."/>
            <person name="Lee S."/>
            <person name="Talag J."/>
            <person name="Welchert J."/>
            <person name="Wing R.A."/>
        </authorList>
    </citation>
    <scope>NUCLEOTIDE SEQUENCE [LARGE SCALE GENOMIC DNA]</scope>
    <source>
        <strain evidence="1">cv. OR44</strain>
    </source>
</reference>
<accession>A0A0E0ESC5</accession>
<dbReference type="AlphaFoldDB" id="A0A0E0ESC5"/>
<evidence type="ECO:0000313" key="2">
    <source>
        <dbReference type="Proteomes" id="UP000008021"/>
    </source>
</evidence>
<dbReference type="Gramene" id="OMERI09G08430.1">
    <property type="protein sequence ID" value="OMERI09G08430.1"/>
    <property type="gene ID" value="OMERI09G08430"/>
</dbReference>
<evidence type="ECO:0000313" key="1">
    <source>
        <dbReference type="EnsemblPlants" id="OMERI09G08430.1"/>
    </source>
</evidence>
<dbReference type="HOGENOM" id="CLU_2675267_0_0_1"/>
<proteinExistence type="predicted"/>